<accession>A0AAV0WEE8</accession>
<keyword evidence="3" id="KW-0812">Transmembrane</keyword>
<reference evidence="5 6" key="1">
    <citation type="submission" date="2023-01" db="EMBL/GenBank/DDBJ databases">
        <authorList>
            <person name="Whitehead M."/>
        </authorList>
    </citation>
    <scope>NUCLEOTIDE SEQUENCE [LARGE SCALE GENOMIC DNA]</scope>
</reference>
<dbReference type="InterPro" id="IPR050863">
    <property type="entry name" value="CenT-Element_Derived"/>
</dbReference>
<feature type="domain" description="DDE-1" evidence="4">
    <location>
        <begin position="216"/>
        <end position="340"/>
    </location>
</feature>
<evidence type="ECO:0000313" key="5">
    <source>
        <dbReference type="EMBL" id="CAI6354092.1"/>
    </source>
</evidence>
<comment type="subcellular location">
    <subcellularLocation>
        <location evidence="1">Nucleus</location>
    </subcellularLocation>
</comment>
<evidence type="ECO:0000256" key="1">
    <source>
        <dbReference type="ARBA" id="ARBA00004123"/>
    </source>
</evidence>
<evidence type="ECO:0000256" key="2">
    <source>
        <dbReference type="SAM" id="MobiDB-lite"/>
    </source>
</evidence>
<feature type="compositionally biased region" description="Basic residues" evidence="2">
    <location>
        <begin position="531"/>
        <end position="541"/>
    </location>
</feature>
<sequence>MPRIYQKKTEKSYSTNDLHNAIKDFKTSEKPSCLSSAKRYGIPEATLRRYLKNNEEDHPVHGGRFRNTFSESQLKQLINYISDIDKRAFGLTKIQCKKMVFDFAEHNNIPHRFNRETKMAGDDWLANFMSKYKFSLRAPEATSIGRLMAFNKNNVQSFFTTLKELRLKYKFNASQIFNIDESGVSTVPTKLPKVISPTGSRRVTKIVSGERGKNITVVCGMSAIGVFVPPFIIFPRKRMKLELMNNTPPGSFGTCNESGWMTSDTFLIYLEHFVKHVKPSAENEILLILDNHASHVSLDAINFCREKHIIMLGFPPHTTHRLQPLDVSVFGPLKTFYSQVCDNFLVSHPGRAIVDHDIGMLFGQAYNKAATVGNAVHGFRATGIEPYNPLVFSDLDFESSVVTDRPLEEENTVHVAEIPPRIEVINIVGGSLDTDVLSVDDHNIPNETTREVPFLENNEQTPGSSGTYRITATLPPLPVAEIKISKRAPRAKPPSLVISSTPVKNMMEEKKQQKEKKELQKMERAEKRKLKKLEKQKKCNKKSSTEEPTYVQTDDDDSADEECLFCLQLYKNDTKGEDWIKCIICSRWAHDLCAEIDDWKVFSCDFCNNKD</sequence>
<gene>
    <name evidence="5" type="ORF">MEUPH1_LOCUS10137</name>
</gene>
<keyword evidence="3" id="KW-0472">Membrane</keyword>
<dbReference type="GO" id="GO:0003677">
    <property type="term" value="F:DNA binding"/>
    <property type="evidence" value="ECO:0007669"/>
    <property type="project" value="TreeGrafter"/>
</dbReference>
<evidence type="ECO:0000259" key="4">
    <source>
        <dbReference type="Pfam" id="PF03184"/>
    </source>
</evidence>
<dbReference type="GO" id="GO:0005634">
    <property type="term" value="C:nucleus"/>
    <property type="evidence" value="ECO:0007669"/>
    <property type="project" value="UniProtKB-SubCell"/>
</dbReference>
<dbReference type="InterPro" id="IPR004875">
    <property type="entry name" value="DDE_SF_endonuclease_dom"/>
</dbReference>
<dbReference type="Gene3D" id="3.30.420.10">
    <property type="entry name" value="Ribonuclease H-like superfamily/Ribonuclease H"/>
    <property type="match status" value="1"/>
</dbReference>
<name>A0AAV0WEE8_9HEMI</name>
<protein>
    <recommendedName>
        <fullName evidence="4">DDE-1 domain-containing protein</fullName>
    </recommendedName>
</protein>
<dbReference type="EMBL" id="CARXXK010000002">
    <property type="protein sequence ID" value="CAI6354092.1"/>
    <property type="molecule type" value="Genomic_DNA"/>
</dbReference>
<proteinExistence type="predicted"/>
<dbReference type="Pfam" id="PF03184">
    <property type="entry name" value="DDE_1"/>
    <property type="match status" value="1"/>
</dbReference>
<dbReference type="SUPFAM" id="SSF46689">
    <property type="entry name" value="Homeodomain-like"/>
    <property type="match status" value="1"/>
</dbReference>
<keyword evidence="3" id="KW-1133">Transmembrane helix</keyword>
<dbReference type="PANTHER" id="PTHR19303">
    <property type="entry name" value="TRANSPOSON"/>
    <property type="match status" value="1"/>
</dbReference>
<dbReference type="AlphaFoldDB" id="A0AAV0WEE8"/>
<evidence type="ECO:0000256" key="3">
    <source>
        <dbReference type="SAM" id="Phobius"/>
    </source>
</evidence>
<organism evidence="5 6">
    <name type="scientific">Macrosiphum euphorbiae</name>
    <name type="common">potato aphid</name>
    <dbReference type="NCBI Taxonomy" id="13131"/>
    <lineage>
        <taxon>Eukaryota</taxon>
        <taxon>Metazoa</taxon>
        <taxon>Ecdysozoa</taxon>
        <taxon>Arthropoda</taxon>
        <taxon>Hexapoda</taxon>
        <taxon>Insecta</taxon>
        <taxon>Pterygota</taxon>
        <taxon>Neoptera</taxon>
        <taxon>Paraneoptera</taxon>
        <taxon>Hemiptera</taxon>
        <taxon>Sternorrhyncha</taxon>
        <taxon>Aphidomorpha</taxon>
        <taxon>Aphidoidea</taxon>
        <taxon>Aphididae</taxon>
        <taxon>Macrosiphini</taxon>
        <taxon>Macrosiphum</taxon>
    </lineage>
</organism>
<feature type="region of interest" description="Disordered" evidence="2">
    <location>
        <begin position="531"/>
        <end position="556"/>
    </location>
</feature>
<keyword evidence="6" id="KW-1185">Reference proteome</keyword>
<dbReference type="Proteomes" id="UP001160148">
    <property type="component" value="Unassembled WGS sequence"/>
</dbReference>
<evidence type="ECO:0000313" key="6">
    <source>
        <dbReference type="Proteomes" id="UP001160148"/>
    </source>
</evidence>
<feature type="transmembrane region" description="Helical" evidence="3">
    <location>
        <begin position="215"/>
        <end position="234"/>
    </location>
</feature>
<dbReference type="InterPro" id="IPR036397">
    <property type="entry name" value="RNaseH_sf"/>
</dbReference>
<comment type="caution">
    <text evidence="5">The sequence shown here is derived from an EMBL/GenBank/DDBJ whole genome shotgun (WGS) entry which is preliminary data.</text>
</comment>
<dbReference type="PANTHER" id="PTHR19303:SF71">
    <property type="entry name" value="ZINC FINGER PHD-TYPE DOMAIN-CONTAINING PROTEIN"/>
    <property type="match status" value="1"/>
</dbReference>
<dbReference type="InterPro" id="IPR009057">
    <property type="entry name" value="Homeodomain-like_sf"/>
</dbReference>
<dbReference type="CDD" id="cd15517">
    <property type="entry name" value="PHD_TCF19_like"/>
    <property type="match status" value="1"/>
</dbReference>